<dbReference type="SUPFAM" id="SSF51905">
    <property type="entry name" value="FAD/NAD(P)-binding domain"/>
    <property type="match status" value="1"/>
</dbReference>
<dbReference type="AlphaFoldDB" id="W9CR00"/>
<reference evidence="8 9" key="1">
    <citation type="journal article" date="2014" name="Genome Announc.">
        <title>Draft genome sequence of Sclerotinia borealis, a psychrophilic plant pathogenic fungus.</title>
        <authorList>
            <person name="Mardanov A.V."/>
            <person name="Beletsky A.V."/>
            <person name="Kadnikov V.V."/>
            <person name="Ignatov A.N."/>
            <person name="Ravin N.V."/>
        </authorList>
    </citation>
    <scope>NUCLEOTIDE SEQUENCE [LARGE SCALE GENOMIC DNA]</scope>
    <source>
        <strain evidence="9">F-4157</strain>
    </source>
</reference>
<dbReference type="GO" id="GO:0004497">
    <property type="term" value="F:monooxygenase activity"/>
    <property type="evidence" value="ECO:0007669"/>
    <property type="project" value="UniProtKB-KW"/>
</dbReference>
<evidence type="ECO:0000256" key="3">
    <source>
        <dbReference type="ARBA" id="ARBA00007992"/>
    </source>
</evidence>
<evidence type="ECO:0000256" key="2">
    <source>
        <dbReference type="ARBA" id="ARBA00005179"/>
    </source>
</evidence>
<evidence type="ECO:0000313" key="9">
    <source>
        <dbReference type="Proteomes" id="UP000019487"/>
    </source>
</evidence>
<dbReference type="PANTHER" id="PTHR47178:SF4">
    <property type="entry name" value="FAD-DEPENDENT MONOOXYGENASE APTC"/>
    <property type="match status" value="1"/>
</dbReference>
<protein>
    <recommendedName>
        <fullName evidence="10">FAD-binding domain-containing protein</fullName>
    </recommendedName>
</protein>
<dbReference type="PANTHER" id="PTHR47178">
    <property type="entry name" value="MONOOXYGENASE, FAD-BINDING"/>
    <property type="match status" value="1"/>
</dbReference>
<gene>
    <name evidence="8" type="ORF">SBOR_1362</name>
</gene>
<dbReference type="Gene3D" id="3.50.50.60">
    <property type="entry name" value="FAD/NAD(P)-binding domain"/>
    <property type="match status" value="2"/>
</dbReference>
<comment type="cofactor">
    <cofactor evidence="1">
        <name>FAD</name>
        <dbReference type="ChEBI" id="CHEBI:57692"/>
    </cofactor>
</comment>
<dbReference type="STRING" id="1432307.W9CR00"/>
<evidence type="ECO:0000256" key="5">
    <source>
        <dbReference type="ARBA" id="ARBA00022827"/>
    </source>
</evidence>
<evidence type="ECO:0000256" key="4">
    <source>
        <dbReference type="ARBA" id="ARBA00022630"/>
    </source>
</evidence>
<evidence type="ECO:0000256" key="7">
    <source>
        <dbReference type="ARBA" id="ARBA00023033"/>
    </source>
</evidence>
<dbReference type="OrthoDB" id="47494at2759"/>
<dbReference type="InterPro" id="IPR036188">
    <property type="entry name" value="FAD/NAD-bd_sf"/>
</dbReference>
<accession>W9CR00</accession>
<evidence type="ECO:0000256" key="1">
    <source>
        <dbReference type="ARBA" id="ARBA00001974"/>
    </source>
</evidence>
<evidence type="ECO:0008006" key="10">
    <source>
        <dbReference type="Google" id="ProtNLM"/>
    </source>
</evidence>
<dbReference type="Proteomes" id="UP000019487">
    <property type="component" value="Unassembled WGS sequence"/>
</dbReference>
<comment type="caution">
    <text evidence="8">The sequence shown here is derived from an EMBL/GenBank/DDBJ whole genome shotgun (WGS) entry which is preliminary data.</text>
</comment>
<evidence type="ECO:0000256" key="6">
    <source>
        <dbReference type="ARBA" id="ARBA00023002"/>
    </source>
</evidence>
<comment type="similarity">
    <text evidence="3">Belongs to the paxM FAD-dependent monooxygenase family.</text>
</comment>
<keyword evidence="4" id="KW-0285">Flavoprotein</keyword>
<sequence>MAAGHSFKRLPPTSDHAPFDSPMSPIKILGSGLSALTLALSLCIKEIPFKIYTKDCRPQKPLSNRHNYSLLLKASTIKDLRILLSITRDDFRKFLMVPSTTPFPPDDLDNFEARVHRGRLEYLLRQDFEQEIEWNCEIKAGTMGSPPLVFPPHVKDIKGHLTFDCMGVHSPIICADRYRSTESIVVFRGTSEVSKSLWNQKFRGWFHGNEAQIQARFDNIVLQLIINNFSPDNGDVSLTCIYSRPCWGDMAESLDTLWLPTRSVDEASSPSLIAKFLNEIELFRLDHELPEPYDEIFNPENLKGNKIVHWLMRTKLTALPELINLWRSSDEKVIKLGDASYNMPIIGSTGAEFAIRDALDAAEEIEKDRGASFPRWFIDRQDMKESQVTACRRNLIEIHSEKNK</sequence>
<dbReference type="HOGENOM" id="CLU_056796_0_0_1"/>
<keyword evidence="5" id="KW-0274">FAD</keyword>
<dbReference type="EMBL" id="AYSA01000046">
    <property type="protein sequence ID" value="ESZ98266.1"/>
    <property type="molecule type" value="Genomic_DNA"/>
</dbReference>
<proteinExistence type="inferred from homology"/>
<organism evidence="8 9">
    <name type="scientific">Sclerotinia borealis (strain F-4128)</name>
    <dbReference type="NCBI Taxonomy" id="1432307"/>
    <lineage>
        <taxon>Eukaryota</taxon>
        <taxon>Fungi</taxon>
        <taxon>Dikarya</taxon>
        <taxon>Ascomycota</taxon>
        <taxon>Pezizomycotina</taxon>
        <taxon>Leotiomycetes</taxon>
        <taxon>Helotiales</taxon>
        <taxon>Sclerotiniaceae</taxon>
        <taxon>Sclerotinia</taxon>
    </lineage>
</organism>
<name>W9CR00_SCLBF</name>
<comment type="pathway">
    <text evidence="2">Secondary metabolite biosynthesis.</text>
</comment>
<keyword evidence="7" id="KW-0503">Monooxygenase</keyword>
<evidence type="ECO:0000313" key="8">
    <source>
        <dbReference type="EMBL" id="ESZ98266.1"/>
    </source>
</evidence>
<keyword evidence="6" id="KW-0560">Oxidoreductase</keyword>
<keyword evidence="9" id="KW-1185">Reference proteome</keyword>